<dbReference type="WBParaSite" id="BTMF_0001691201-mRNA-1">
    <property type="protein sequence ID" value="BTMF_0001691201-mRNA-1"/>
    <property type="gene ID" value="BTMF_0001691201"/>
</dbReference>
<evidence type="ECO:0000313" key="4">
    <source>
        <dbReference type="WBParaSite" id="BTMF_0001691201-mRNA-1"/>
    </source>
</evidence>
<dbReference type="Proteomes" id="UP000280834">
    <property type="component" value="Unassembled WGS sequence"/>
</dbReference>
<protein>
    <submittedName>
        <fullName evidence="4">Ovule protein</fullName>
    </submittedName>
</protein>
<keyword evidence="1" id="KW-1133">Transmembrane helix</keyword>
<name>A0A0R3RA49_9BILA</name>
<keyword evidence="1" id="KW-0472">Membrane</keyword>
<reference evidence="4" key="1">
    <citation type="submission" date="2017-02" db="UniProtKB">
        <authorList>
            <consortium name="WormBaseParasite"/>
        </authorList>
    </citation>
    <scope>IDENTIFICATION</scope>
</reference>
<evidence type="ECO:0000313" key="3">
    <source>
        <dbReference type="Proteomes" id="UP000280834"/>
    </source>
</evidence>
<evidence type="ECO:0000313" key="2">
    <source>
        <dbReference type="EMBL" id="VDO51534.1"/>
    </source>
</evidence>
<gene>
    <name evidence="2" type="ORF">BTMF_LOCUS14885</name>
</gene>
<keyword evidence="3" id="KW-1185">Reference proteome</keyword>
<keyword evidence="1" id="KW-0812">Transmembrane</keyword>
<organism evidence="4">
    <name type="scientific">Brugia timori</name>
    <dbReference type="NCBI Taxonomy" id="42155"/>
    <lineage>
        <taxon>Eukaryota</taxon>
        <taxon>Metazoa</taxon>
        <taxon>Ecdysozoa</taxon>
        <taxon>Nematoda</taxon>
        <taxon>Chromadorea</taxon>
        <taxon>Rhabditida</taxon>
        <taxon>Spirurina</taxon>
        <taxon>Spiruromorpha</taxon>
        <taxon>Filarioidea</taxon>
        <taxon>Onchocercidae</taxon>
        <taxon>Brugia</taxon>
    </lineage>
</organism>
<dbReference type="EMBL" id="UZAG01021769">
    <property type="protein sequence ID" value="VDO51534.1"/>
    <property type="molecule type" value="Genomic_DNA"/>
</dbReference>
<dbReference type="AlphaFoldDB" id="A0A0R3RA49"/>
<feature type="transmembrane region" description="Helical" evidence="1">
    <location>
        <begin position="48"/>
        <end position="65"/>
    </location>
</feature>
<proteinExistence type="predicted"/>
<sequence length="70" mass="8392">MNIQASPKMHVRSHKTYMQRNHPELKYYHLVLNSSVLLRANKFSLLPMHQSVLLLLIGFLLLRLVQYRYK</sequence>
<reference evidence="2 3" key="2">
    <citation type="submission" date="2018-11" db="EMBL/GenBank/DDBJ databases">
        <authorList>
            <consortium name="Pathogen Informatics"/>
        </authorList>
    </citation>
    <scope>NUCLEOTIDE SEQUENCE [LARGE SCALE GENOMIC DNA]</scope>
</reference>
<accession>A0A0R3RA49</accession>
<evidence type="ECO:0000256" key="1">
    <source>
        <dbReference type="SAM" id="Phobius"/>
    </source>
</evidence>